<evidence type="ECO:0000256" key="3">
    <source>
        <dbReference type="ARBA" id="ARBA00022448"/>
    </source>
</evidence>
<dbReference type="GO" id="GO:0005886">
    <property type="term" value="C:plasma membrane"/>
    <property type="evidence" value="ECO:0007669"/>
    <property type="project" value="UniProtKB-SubCell"/>
</dbReference>
<dbReference type="Gene3D" id="1.20.1530.20">
    <property type="match status" value="1"/>
</dbReference>
<keyword evidence="10" id="KW-1185">Reference proteome</keyword>
<dbReference type="AlphaFoldDB" id="A0A146G894"/>
<dbReference type="InterPro" id="IPR038770">
    <property type="entry name" value="Na+/solute_symporter_sf"/>
</dbReference>
<feature type="transmembrane region" description="Helical" evidence="8">
    <location>
        <begin position="289"/>
        <end position="314"/>
    </location>
</feature>
<evidence type="ECO:0000313" key="10">
    <source>
        <dbReference type="Proteomes" id="UP000076023"/>
    </source>
</evidence>
<organism evidence="9 10">
    <name type="scientific">Terrimicrobium sacchariphilum</name>
    <dbReference type="NCBI Taxonomy" id="690879"/>
    <lineage>
        <taxon>Bacteria</taxon>
        <taxon>Pseudomonadati</taxon>
        <taxon>Verrucomicrobiota</taxon>
        <taxon>Terrimicrobiia</taxon>
        <taxon>Terrimicrobiales</taxon>
        <taxon>Terrimicrobiaceae</taxon>
        <taxon>Terrimicrobium</taxon>
    </lineage>
</organism>
<evidence type="ECO:0000256" key="7">
    <source>
        <dbReference type="ARBA" id="ARBA00023136"/>
    </source>
</evidence>
<reference evidence="10" key="1">
    <citation type="journal article" date="2017" name="Genome Announc.">
        <title>Draft Genome Sequence of Terrimicrobium sacchariphilum NM-5T, a Facultative Anaerobic Soil Bacterium of the Class Spartobacteria.</title>
        <authorList>
            <person name="Qiu Y.L."/>
            <person name="Tourlousse D.M."/>
            <person name="Matsuura N."/>
            <person name="Ohashi A."/>
            <person name="Sekiguchi Y."/>
        </authorList>
    </citation>
    <scope>NUCLEOTIDE SEQUENCE [LARGE SCALE GENOMIC DNA]</scope>
    <source>
        <strain evidence="10">NM-5</strain>
    </source>
</reference>
<keyword evidence="5 8" id="KW-0812">Transmembrane</keyword>
<protein>
    <recommendedName>
        <fullName evidence="11">Permease</fullName>
    </recommendedName>
</protein>
<dbReference type="PANTHER" id="PTHR36838:SF1">
    <property type="entry name" value="SLR1864 PROTEIN"/>
    <property type="match status" value="1"/>
</dbReference>
<evidence type="ECO:0000256" key="6">
    <source>
        <dbReference type="ARBA" id="ARBA00022989"/>
    </source>
</evidence>
<keyword evidence="7 8" id="KW-0472">Membrane</keyword>
<evidence type="ECO:0000313" key="9">
    <source>
        <dbReference type="EMBL" id="GAT33097.1"/>
    </source>
</evidence>
<gene>
    <name evidence="9" type="ORF">TSACC_21505</name>
</gene>
<feature type="transmembrane region" description="Helical" evidence="8">
    <location>
        <begin position="110"/>
        <end position="126"/>
    </location>
</feature>
<feature type="transmembrane region" description="Helical" evidence="8">
    <location>
        <begin position="258"/>
        <end position="277"/>
    </location>
</feature>
<feature type="transmembrane region" description="Helical" evidence="8">
    <location>
        <begin position="195"/>
        <end position="218"/>
    </location>
</feature>
<dbReference type="InterPro" id="IPR004776">
    <property type="entry name" value="Mem_transp_PIN-like"/>
</dbReference>
<dbReference type="PANTHER" id="PTHR36838">
    <property type="entry name" value="AUXIN EFFLUX CARRIER FAMILY PROTEIN"/>
    <property type="match status" value="1"/>
</dbReference>
<feature type="transmembrane region" description="Helical" evidence="8">
    <location>
        <begin position="6"/>
        <end position="26"/>
    </location>
</feature>
<feature type="transmembrane region" description="Helical" evidence="8">
    <location>
        <begin position="69"/>
        <end position="89"/>
    </location>
</feature>
<feature type="transmembrane region" description="Helical" evidence="8">
    <location>
        <begin position="38"/>
        <end position="57"/>
    </location>
</feature>
<feature type="transmembrane region" description="Helical" evidence="8">
    <location>
        <begin position="132"/>
        <end position="152"/>
    </location>
</feature>
<dbReference type="InParanoid" id="A0A146G894"/>
<evidence type="ECO:0000256" key="5">
    <source>
        <dbReference type="ARBA" id="ARBA00022692"/>
    </source>
</evidence>
<comment type="subcellular location">
    <subcellularLocation>
        <location evidence="1">Cell membrane</location>
        <topology evidence="1">Multi-pass membrane protein</topology>
    </subcellularLocation>
</comment>
<comment type="similarity">
    <text evidence="2">Belongs to the auxin efflux carrier (TC 2.A.69) family.</text>
</comment>
<accession>A0A146G894</accession>
<sequence length="317" mass="33743">MGAQYVSLLQIVAPVFVVMAVGYAIRKLGILSAEADRSLIRTTVTVLAPSLALDTIIGNEALRSPANWLIPPLAGVGTVALGILVARIFSKGLPGTNPRVRKTFVFTTSVQNYAYIPLPLCLVLFGKETVGVLFALVLGVELSFWSIALWQLTRGTEARSWRQTINPQVVAIPSAMLLNAIGAEHWIPAAIDSTFHLLGVCAVPLGLLMSGALVADHINFSALKKGSRTILLATVARVVTLPVLILAITALVPFDPNLKAILVLQAAMPAAIFPIVVTKVHDGDVPTALQVVLGTSLIGLFAIPLWIGFGLHWVRGY</sequence>
<comment type="caution">
    <text evidence="9">The sequence shown here is derived from an EMBL/GenBank/DDBJ whole genome shotgun (WGS) entry which is preliminary data.</text>
</comment>
<evidence type="ECO:0000256" key="1">
    <source>
        <dbReference type="ARBA" id="ARBA00004651"/>
    </source>
</evidence>
<evidence type="ECO:0000256" key="4">
    <source>
        <dbReference type="ARBA" id="ARBA00022475"/>
    </source>
</evidence>
<proteinExistence type="inferred from homology"/>
<name>A0A146G894_TERSA</name>
<keyword evidence="3" id="KW-0813">Transport</keyword>
<keyword evidence="4" id="KW-1003">Cell membrane</keyword>
<dbReference type="GO" id="GO:0055085">
    <property type="term" value="P:transmembrane transport"/>
    <property type="evidence" value="ECO:0007669"/>
    <property type="project" value="InterPro"/>
</dbReference>
<dbReference type="RefSeq" id="WP_075078868.1">
    <property type="nucleotide sequence ID" value="NZ_BDCO01000002.1"/>
</dbReference>
<dbReference type="Pfam" id="PF03547">
    <property type="entry name" value="Mem_trans"/>
    <property type="match status" value="2"/>
</dbReference>
<feature type="transmembrane region" description="Helical" evidence="8">
    <location>
        <begin position="230"/>
        <end position="252"/>
    </location>
</feature>
<evidence type="ECO:0000256" key="8">
    <source>
        <dbReference type="SAM" id="Phobius"/>
    </source>
</evidence>
<keyword evidence="6 8" id="KW-1133">Transmembrane helix</keyword>
<dbReference type="Proteomes" id="UP000076023">
    <property type="component" value="Unassembled WGS sequence"/>
</dbReference>
<dbReference type="STRING" id="690879.TSACC_21505"/>
<dbReference type="OrthoDB" id="9815385at2"/>
<dbReference type="EMBL" id="BDCO01000002">
    <property type="protein sequence ID" value="GAT33097.1"/>
    <property type="molecule type" value="Genomic_DNA"/>
</dbReference>
<evidence type="ECO:0008006" key="11">
    <source>
        <dbReference type="Google" id="ProtNLM"/>
    </source>
</evidence>
<evidence type="ECO:0000256" key="2">
    <source>
        <dbReference type="ARBA" id="ARBA00010145"/>
    </source>
</evidence>